<gene>
    <name evidence="2" type="ORF">D4764_05G0011400</name>
</gene>
<evidence type="ECO:0000313" key="2">
    <source>
        <dbReference type="EMBL" id="TWW61050.1"/>
    </source>
</evidence>
<reference evidence="2 3" key="1">
    <citation type="submission" date="2019-04" db="EMBL/GenBank/DDBJ databases">
        <title>Chromosome genome assembly for Takifugu flavidus.</title>
        <authorList>
            <person name="Xiao S."/>
        </authorList>
    </citation>
    <scope>NUCLEOTIDE SEQUENCE [LARGE SCALE GENOMIC DNA]</scope>
    <source>
        <strain evidence="2">HTHZ2018</strain>
        <tissue evidence="2">Muscle</tissue>
    </source>
</reference>
<keyword evidence="3" id="KW-1185">Reference proteome</keyword>
<evidence type="ECO:0000256" key="1">
    <source>
        <dbReference type="SAM" id="MobiDB-lite"/>
    </source>
</evidence>
<dbReference type="Proteomes" id="UP000324091">
    <property type="component" value="Chromosome 5"/>
</dbReference>
<proteinExistence type="predicted"/>
<sequence length="601" mass="66834">MVVGRGSGHLARLTQRHGMKVGARSLYTVEEVALAVGEVIKYGSVKSATWMNGGCCVVRREGGAGLQEHCAAEPGPAAEQPLTRAEGLGVNGVTALEGETGGVCMEWWDHGKTQIRMLCQQHMLNVTRLVTGSIRDLETEIVELKYLNESTGNGGSVGILKIKNMALANLLGARAQSALVRSRIQDISEMDAPSSFFFGLERKSGQKNLIHSLLSDTGQELSDPGQIRRRAVEFYTSLYKTDFKDGEDCFSGFSQGLPRVSKETNYWMERRLTAQELHAALQTRQGRKALGIDRFSVERAVITFLPKKGNLQVIKNCCPVSLLCTDYKILAKALAIWLREALEQVIHQNQTYYQEKAFDRFEHNFLWRTMERFGFSAGLIAKIHVLYSNIESVLKSDLEEGWPEISRSVPGKRVYEPPPDLLSQIQAKLVNYFWDSYHWVPQSVLFLSRDQGGQGLIHLARKKVQKSNSLHWLLEEPLVYGGRLDIWSSTMPRLMGALCGSRTVTLKQLVEATGPMLADAQTLSTVLGLQSLRLVKRSLELWRRRLSVRERVLLLYGRGGAEPDPMDAFPVLQLSPVKQAEQSDPNAACSGRRSGCTGGAN</sequence>
<dbReference type="PANTHER" id="PTHR19446">
    <property type="entry name" value="REVERSE TRANSCRIPTASES"/>
    <property type="match status" value="1"/>
</dbReference>
<dbReference type="AlphaFoldDB" id="A0A5C6N5L1"/>
<accession>A0A5C6N5L1</accession>
<feature type="region of interest" description="Disordered" evidence="1">
    <location>
        <begin position="580"/>
        <end position="601"/>
    </location>
</feature>
<comment type="caution">
    <text evidence="2">The sequence shown here is derived from an EMBL/GenBank/DDBJ whole genome shotgun (WGS) entry which is preliminary data.</text>
</comment>
<organism evidence="2 3">
    <name type="scientific">Takifugu flavidus</name>
    <name type="common">sansaifugu</name>
    <dbReference type="NCBI Taxonomy" id="433684"/>
    <lineage>
        <taxon>Eukaryota</taxon>
        <taxon>Metazoa</taxon>
        <taxon>Chordata</taxon>
        <taxon>Craniata</taxon>
        <taxon>Vertebrata</taxon>
        <taxon>Euteleostomi</taxon>
        <taxon>Actinopterygii</taxon>
        <taxon>Neopterygii</taxon>
        <taxon>Teleostei</taxon>
        <taxon>Neoteleostei</taxon>
        <taxon>Acanthomorphata</taxon>
        <taxon>Eupercaria</taxon>
        <taxon>Tetraodontiformes</taxon>
        <taxon>Tetradontoidea</taxon>
        <taxon>Tetraodontidae</taxon>
        <taxon>Takifugu</taxon>
    </lineage>
</organism>
<name>A0A5C6N5L1_9TELE</name>
<protein>
    <submittedName>
        <fullName evidence="2">Transposon TX1 uncharacterized 149 kDa protein ORF 2</fullName>
    </submittedName>
</protein>
<dbReference type="EMBL" id="RHFK02000018">
    <property type="protein sequence ID" value="TWW61050.1"/>
    <property type="molecule type" value="Genomic_DNA"/>
</dbReference>
<evidence type="ECO:0000313" key="3">
    <source>
        <dbReference type="Proteomes" id="UP000324091"/>
    </source>
</evidence>